<organism evidence="1 2">
    <name type="scientific">Bradyrhizobium barranii subsp. apii</name>
    <dbReference type="NCBI Taxonomy" id="2819348"/>
    <lineage>
        <taxon>Bacteria</taxon>
        <taxon>Pseudomonadati</taxon>
        <taxon>Pseudomonadota</taxon>
        <taxon>Alphaproteobacteria</taxon>
        <taxon>Hyphomicrobiales</taxon>
        <taxon>Nitrobacteraceae</taxon>
        <taxon>Bradyrhizobium</taxon>
        <taxon>Bradyrhizobium barranii</taxon>
    </lineage>
</organism>
<protein>
    <submittedName>
        <fullName evidence="1">Uncharacterized protein</fullName>
    </submittedName>
</protein>
<reference evidence="1" key="1">
    <citation type="journal article" date="2017" name="Syst. Appl. Microbiol.">
        <title>Soybeans inoculated with root zone soils of Canadian native legumes harbour diverse and novel Bradyrhizobium spp. that possess agricultural potential.</title>
        <authorList>
            <person name="Bromfield E.S.P."/>
            <person name="Cloutier S."/>
            <person name="Tambong J.T."/>
            <person name="Tran Thi T.V."/>
        </authorList>
    </citation>
    <scope>NUCLEOTIDE SEQUENCE</scope>
    <source>
        <strain evidence="1">1S5</strain>
    </source>
</reference>
<proteinExistence type="predicted"/>
<accession>A0A8T5VDR4</accession>
<evidence type="ECO:0000313" key="1">
    <source>
        <dbReference type="EMBL" id="UPT91140.1"/>
    </source>
</evidence>
<dbReference type="Proteomes" id="UP000551709">
    <property type="component" value="Chromosome"/>
</dbReference>
<name>A0A8T5VDR4_9BRAD</name>
<dbReference type="RefSeq" id="WP_166097213.1">
    <property type="nucleotide sequence ID" value="NZ_CP096251.1"/>
</dbReference>
<evidence type="ECO:0000313" key="2">
    <source>
        <dbReference type="Proteomes" id="UP000551709"/>
    </source>
</evidence>
<dbReference type="AlphaFoldDB" id="A0A8T5VDR4"/>
<sequence>MSPAVRAKMGAFAADPANRHLGLMEIAVMFGTDHGRVSEAINGYRDR</sequence>
<gene>
    <name evidence="1" type="ORF">HAP41_0000020750</name>
</gene>
<dbReference type="EMBL" id="CP096255">
    <property type="protein sequence ID" value="UPT91140.1"/>
    <property type="molecule type" value="Genomic_DNA"/>
</dbReference>
<reference evidence="1" key="2">
    <citation type="submission" date="2022-04" db="EMBL/GenBank/DDBJ databases">
        <authorList>
            <person name="Bromfield E.S.P."/>
            <person name="Cloutier S."/>
        </authorList>
    </citation>
    <scope>NUCLEOTIDE SEQUENCE</scope>
    <source>
        <strain evidence="1">1S5</strain>
    </source>
</reference>